<evidence type="ECO:0000313" key="2">
    <source>
        <dbReference type="EMBL" id="PUZ39497.1"/>
    </source>
</evidence>
<evidence type="ECO:0000313" key="3">
    <source>
        <dbReference type="Proteomes" id="UP000244336"/>
    </source>
</evidence>
<dbReference type="EMBL" id="CM009757">
    <property type="protein sequence ID" value="PUZ39497.1"/>
    <property type="molecule type" value="Genomic_DNA"/>
</dbReference>
<dbReference type="Gramene" id="PUZ39497">
    <property type="protein sequence ID" value="PUZ39497"/>
    <property type="gene ID" value="GQ55_9G317500"/>
</dbReference>
<keyword evidence="1" id="KW-1133">Transmembrane helix</keyword>
<name>A0A2T7C842_9POAL</name>
<gene>
    <name evidence="2" type="ORF">GQ55_9G317500</name>
</gene>
<keyword evidence="3" id="KW-1185">Reference proteome</keyword>
<sequence>MSGRFFHLHLIHPMHTRCLCFCPTNFLQVGDDSSLTLVGNGLMAALRCWRRPRRRVELCHGRAVGRQAPRDLLIDVILAVGYHTCLYLVLKGMIGVSYMLMLSMHRGLGIILELLAGTAQCAGNVECRLDSGRLGCSEQHHAPVSCLAPFWVLLACLIIPSTLVLSAGILVEENHATEADYKQALLLVFVAL</sequence>
<dbReference type="OrthoDB" id="10346650at2759"/>
<organism evidence="2 3">
    <name type="scientific">Panicum hallii var. hallii</name>
    <dbReference type="NCBI Taxonomy" id="1504633"/>
    <lineage>
        <taxon>Eukaryota</taxon>
        <taxon>Viridiplantae</taxon>
        <taxon>Streptophyta</taxon>
        <taxon>Embryophyta</taxon>
        <taxon>Tracheophyta</taxon>
        <taxon>Spermatophyta</taxon>
        <taxon>Magnoliopsida</taxon>
        <taxon>Liliopsida</taxon>
        <taxon>Poales</taxon>
        <taxon>Poaceae</taxon>
        <taxon>PACMAD clade</taxon>
        <taxon>Panicoideae</taxon>
        <taxon>Panicodae</taxon>
        <taxon>Paniceae</taxon>
        <taxon>Panicinae</taxon>
        <taxon>Panicum</taxon>
        <taxon>Panicum sect. Panicum</taxon>
    </lineage>
</organism>
<keyword evidence="1" id="KW-0812">Transmembrane</keyword>
<reference evidence="2 3" key="1">
    <citation type="submission" date="2018-04" db="EMBL/GenBank/DDBJ databases">
        <title>WGS assembly of Panicum hallii var. hallii HAL2.</title>
        <authorList>
            <person name="Lovell J."/>
            <person name="Jenkins J."/>
            <person name="Lowry D."/>
            <person name="Mamidi S."/>
            <person name="Sreedasyam A."/>
            <person name="Weng X."/>
            <person name="Barry K."/>
            <person name="Bonette J."/>
            <person name="Campitelli B."/>
            <person name="Daum C."/>
            <person name="Gordon S."/>
            <person name="Gould B."/>
            <person name="Lipzen A."/>
            <person name="MacQueen A."/>
            <person name="Palacio-Mejia J."/>
            <person name="Plott C."/>
            <person name="Shakirov E."/>
            <person name="Shu S."/>
            <person name="Yoshinaga Y."/>
            <person name="Zane M."/>
            <person name="Rokhsar D."/>
            <person name="Grimwood J."/>
            <person name="Schmutz J."/>
            <person name="Juenger T."/>
        </authorList>
    </citation>
    <scope>NUCLEOTIDE SEQUENCE [LARGE SCALE GENOMIC DNA]</scope>
    <source>
        <strain evidence="3">cv. HAL2</strain>
    </source>
</reference>
<proteinExistence type="predicted"/>
<protein>
    <submittedName>
        <fullName evidence="2">Uncharacterized protein</fullName>
    </submittedName>
</protein>
<evidence type="ECO:0000256" key="1">
    <source>
        <dbReference type="SAM" id="Phobius"/>
    </source>
</evidence>
<accession>A0A2T7C842</accession>
<dbReference type="AlphaFoldDB" id="A0A2T7C842"/>
<dbReference type="Proteomes" id="UP000244336">
    <property type="component" value="Chromosome 9"/>
</dbReference>
<feature type="transmembrane region" description="Helical" evidence="1">
    <location>
        <begin position="72"/>
        <end position="94"/>
    </location>
</feature>
<keyword evidence="1" id="KW-0472">Membrane</keyword>
<dbReference type="STRING" id="1504633.A0A2T7C842"/>
<feature type="transmembrane region" description="Helical" evidence="1">
    <location>
        <begin position="150"/>
        <end position="171"/>
    </location>
</feature>